<organism evidence="1">
    <name type="scientific">marine sediment metagenome</name>
    <dbReference type="NCBI Taxonomy" id="412755"/>
    <lineage>
        <taxon>unclassified sequences</taxon>
        <taxon>metagenomes</taxon>
        <taxon>ecological metagenomes</taxon>
    </lineage>
</organism>
<reference evidence="1" key="1">
    <citation type="journal article" date="2015" name="Nature">
        <title>Complex archaea that bridge the gap between prokaryotes and eukaryotes.</title>
        <authorList>
            <person name="Spang A."/>
            <person name="Saw J.H."/>
            <person name="Jorgensen S.L."/>
            <person name="Zaremba-Niedzwiedzka K."/>
            <person name="Martijn J."/>
            <person name="Lind A.E."/>
            <person name="van Eijk R."/>
            <person name="Schleper C."/>
            <person name="Guy L."/>
            <person name="Ettema T.J."/>
        </authorList>
    </citation>
    <scope>NUCLEOTIDE SEQUENCE</scope>
</reference>
<name>A0A0F9VBD8_9ZZZZ</name>
<proteinExistence type="predicted"/>
<protein>
    <submittedName>
        <fullName evidence="1">Uncharacterized protein</fullName>
    </submittedName>
</protein>
<accession>A0A0F9VBD8</accession>
<sequence length="54" mass="6632">MKQKKLPKSLRKFIRREKARIRRSVLSLKKQEELINELYQKFLNISTENKEKTN</sequence>
<comment type="caution">
    <text evidence="1">The sequence shown here is derived from an EMBL/GenBank/DDBJ whole genome shotgun (WGS) entry which is preliminary data.</text>
</comment>
<dbReference type="EMBL" id="LAZR01000060">
    <property type="protein sequence ID" value="KKN97092.1"/>
    <property type="molecule type" value="Genomic_DNA"/>
</dbReference>
<dbReference type="AlphaFoldDB" id="A0A0F9VBD8"/>
<evidence type="ECO:0000313" key="1">
    <source>
        <dbReference type="EMBL" id="KKN97092.1"/>
    </source>
</evidence>
<gene>
    <name evidence="1" type="ORF">LCGC14_0160500</name>
</gene>